<organism evidence="2 3">
    <name type="scientific">Habropoda laboriosa</name>
    <dbReference type="NCBI Taxonomy" id="597456"/>
    <lineage>
        <taxon>Eukaryota</taxon>
        <taxon>Metazoa</taxon>
        <taxon>Ecdysozoa</taxon>
        <taxon>Arthropoda</taxon>
        <taxon>Hexapoda</taxon>
        <taxon>Insecta</taxon>
        <taxon>Pterygota</taxon>
        <taxon>Neoptera</taxon>
        <taxon>Endopterygota</taxon>
        <taxon>Hymenoptera</taxon>
        <taxon>Apocrita</taxon>
        <taxon>Aculeata</taxon>
        <taxon>Apoidea</taxon>
        <taxon>Anthophila</taxon>
        <taxon>Apidae</taxon>
        <taxon>Habropoda</taxon>
    </lineage>
</organism>
<reference evidence="2 3" key="1">
    <citation type="submission" date="2015-07" db="EMBL/GenBank/DDBJ databases">
        <title>The genome of Habropoda laboriosa.</title>
        <authorList>
            <person name="Pan H."/>
            <person name="Kapheim K."/>
        </authorList>
    </citation>
    <scope>NUCLEOTIDE SEQUENCE [LARGE SCALE GENOMIC DNA]</scope>
    <source>
        <strain evidence="2">0110345459</strain>
    </source>
</reference>
<proteinExistence type="predicted"/>
<dbReference type="Proteomes" id="UP000053825">
    <property type="component" value="Unassembled WGS sequence"/>
</dbReference>
<name>A0A0L7RD82_9HYME</name>
<feature type="compositionally biased region" description="Polar residues" evidence="1">
    <location>
        <begin position="1"/>
        <end position="10"/>
    </location>
</feature>
<feature type="compositionally biased region" description="Basic and acidic residues" evidence="1">
    <location>
        <begin position="11"/>
        <end position="21"/>
    </location>
</feature>
<feature type="region of interest" description="Disordered" evidence="1">
    <location>
        <begin position="1"/>
        <end position="40"/>
    </location>
</feature>
<evidence type="ECO:0000313" key="2">
    <source>
        <dbReference type="EMBL" id="KOC68711.1"/>
    </source>
</evidence>
<accession>A0A0L7RD82</accession>
<protein>
    <submittedName>
        <fullName evidence="2">Uncharacterized protein</fullName>
    </submittedName>
</protein>
<evidence type="ECO:0000313" key="3">
    <source>
        <dbReference type="Proteomes" id="UP000053825"/>
    </source>
</evidence>
<sequence>MQVESGTQWREGTEMTKQEATDEREDLAMPPDECDSSCPRRISQSNRMRKLEERQRIIDEYLLYKNSGYFEDVCTCSLSCVIRTLKDDSFARSTLLSAALFALGLKLCSELSAWYLPIRFS</sequence>
<dbReference type="EMBL" id="KQ414615">
    <property type="protein sequence ID" value="KOC68711.1"/>
    <property type="molecule type" value="Genomic_DNA"/>
</dbReference>
<gene>
    <name evidence="2" type="ORF">WH47_06503</name>
</gene>
<keyword evidence="3" id="KW-1185">Reference proteome</keyword>
<dbReference type="AlphaFoldDB" id="A0A0L7RD82"/>
<evidence type="ECO:0000256" key="1">
    <source>
        <dbReference type="SAM" id="MobiDB-lite"/>
    </source>
</evidence>